<reference evidence="2 3" key="1">
    <citation type="submission" date="2017-06" db="EMBL/GenBank/DDBJ databases">
        <title>Ensifer strains isolated from leguminous trees and herbs display diverse denitrification phenotypes with some acting as strong N2O sinks.</title>
        <authorList>
            <person name="Woliy K."/>
            <person name="Mania D."/>
            <person name="Bakken L.R."/>
            <person name="Frostegard A."/>
        </authorList>
    </citation>
    <scope>NUCLEOTIDE SEQUENCE [LARGE SCALE GENOMIC DNA]</scope>
    <source>
        <strain evidence="2 3">AC50a</strain>
    </source>
</reference>
<organism evidence="2 3">
    <name type="scientific">Rhizobium meliloti</name>
    <name type="common">Ensifer meliloti</name>
    <name type="synonym">Sinorhizobium meliloti</name>
    <dbReference type="NCBI Taxonomy" id="382"/>
    <lineage>
        <taxon>Bacteria</taxon>
        <taxon>Pseudomonadati</taxon>
        <taxon>Pseudomonadota</taxon>
        <taxon>Alphaproteobacteria</taxon>
        <taxon>Hyphomicrobiales</taxon>
        <taxon>Rhizobiaceae</taxon>
        <taxon>Sinorhizobium/Ensifer group</taxon>
        <taxon>Sinorhizobium</taxon>
    </lineage>
</organism>
<name>A0A2J0Z0G1_RHIML</name>
<dbReference type="EMBL" id="NJGD01000008">
    <property type="protein sequence ID" value="PJR13954.1"/>
    <property type="molecule type" value="Genomic_DNA"/>
</dbReference>
<feature type="transmembrane region" description="Helical" evidence="1">
    <location>
        <begin position="47"/>
        <end position="67"/>
    </location>
</feature>
<accession>A0A2J0Z0G1</accession>
<evidence type="ECO:0000256" key="1">
    <source>
        <dbReference type="SAM" id="Phobius"/>
    </source>
</evidence>
<proteinExistence type="predicted"/>
<dbReference type="Proteomes" id="UP000231987">
    <property type="component" value="Unassembled WGS sequence"/>
</dbReference>
<dbReference type="AlphaFoldDB" id="A0A2J0Z0G1"/>
<keyword evidence="1" id="KW-1133">Transmembrane helix</keyword>
<gene>
    <name evidence="2" type="ORF">CEJ86_19630</name>
</gene>
<dbReference type="RefSeq" id="WP_100673012.1">
    <property type="nucleotide sequence ID" value="NZ_NJGD01000008.1"/>
</dbReference>
<feature type="transmembrane region" description="Helical" evidence="1">
    <location>
        <begin position="9"/>
        <end position="27"/>
    </location>
</feature>
<sequence length="242" mass="27113">MNSRAPEPFLSWLGAAFIVAAFLAYLFLTTPSEVVLCRGDENCFRDWIGALSGWAGLSAALLTIRVMSRQLREQQVHTAYLRGDVNPTIYATREIRWVGLQAFAKVDVVVMNLNRRPLRMGRLEWATSDASVAISIAGVTVGAQHESKMLSEQIQHNFVHETVPGHEPGGRPTTSKVHCHVWRGDQLARLPTSDQHWEEIRVRIKLRCELLDSKEVPLILEAETIFDVAVGAAQQEDTVFEI</sequence>
<keyword evidence="1" id="KW-0812">Transmembrane</keyword>
<protein>
    <submittedName>
        <fullName evidence="2">Uncharacterized protein</fullName>
    </submittedName>
</protein>
<evidence type="ECO:0000313" key="3">
    <source>
        <dbReference type="Proteomes" id="UP000231987"/>
    </source>
</evidence>
<comment type="caution">
    <text evidence="2">The sequence shown here is derived from an EMBL/GenBank/DDBJ whole genome shotgun (WGS) entry which is preliminary data.</text>
</comment>
<evidence type="ECO:0000313" key="2">
    <source>
        <dbReference type="EMBL" id="PJR13954.1"/>
    </source>
</evidence>
<keyword evidence="1" id="KW-0472">Membrane</keyword>